<dbReference type="Proteomes" id="UP000264217">
    <property type="component" value="Unassembled WGS sequence"/>
</dbReference>
<gene>
    <name evidence="2" type="ORF">D0C36_04720</name>
</gene>
<comment type="caution">
    <text evidence="2">The sequence shown here is derived from an EMBL/GenBank/DDBJ whole genome shotgun (WGS) entry which is preliminary data.</text>
</comment>
<keyword evidence="3" id="KW-1185">Reference proteome</keyword>
<evidence type="ECO:0000313" key="3">
    <source>
        <dbReference type="Proteomes" id="UP000264217"/>
    </source>
</evidence>
<accession>A0A372NY85</accession>
<keyword evidence="1" id="KW-0472">Membrane</keyword>
<evidence type="ECO:0000313" key="2">
    <source>
        <dbReference type="EMBL" id="RFZ94841.1"/>
    </source>
</evidence>
<protein>
    <submittedName>
        <fullName evidence="2">Uncharacterized protein</fullName>
    </submittedName>
</protein>
<sequence length="61" mass="6726">MRSVSPYKISMRRAKALFLDGAERIVGVNQNPTDVAGRTVIVLIVANLFAAALLYLVYLVF</sequence>
<keyword evidence="1" id="KW-1133">Transmembrane helix</keyword>
<name>A0A372NY85_9SPHI</name>
<feature type="transmembrane region" description="Helical" evidence="1">
    <location>
        <begin position="40"/>
        <end position="60"/>
    </location>
</feature>
<keyword evidence="1" id="KW-0812">Transmembrane</keyword>
<organism evidence="2 3">
    <name type="scientific">Mucilaginibacter conchicola</name>
    <dbReference type="NCBI Taxonomy" id="2303333"/>
    <lineage>
        <taxon>Bacteria</taxon>
        <taxon>Pseudomonadati</taxon>
        <taxon>Bacteroidota</taxon>
        <taxon>Sphingobacteriia</taxon>
        <taxon>Sphingobacteriales</taxon>
        <taxon>Sphingobacteriaceae</taxon>
        <taxon>Mucilaginibacter</taxon>
    </lineage>
</organism>
<dbReference type="AlphaFoldDB" id="A0A372NY85"/>
<evidence type="ECO:0000256" key="1">
    <source>
        <dbReference type="SAM" id="Phobius"/>
    </source>
</evidence>
<dbReference type="EMBL" id="QWDC01000001">
    <property type="protein sequence ID" value="RFZ94841.1"/>
    <property type="molecule type" value="Genomic_DNA"/>
</dbReference>
<reference evidence="2 3" key="1">
    <citation type="submission" date="2018-08" db="EMBL/GenBank/DDBJ databases">
        <title>Mucilaginibacter sp. MYSH2.</title>
        <authorList>
            <person name="Seo T."/>
        </authorList>
    </citation>
    <scope>NUCLEOTIDE SEQUENCE [LARGE SCALE GENOMIC DNA]</scope>
    <source>
        <strain evidence="2 3">MYSH2</strain>
    </source>
</reference>
<proteinExistence type="predicted"/>